<dbReference type="Proteomes" id="UP000034325">
    <property type="component" value="Unassembled WGS sequence"/>
</dbReference>
<organism evidence="3 4">
    <name type="scientific">Candidatus Woesebacteria bacterium GW2011_GWA1_39_12</name>
    <dbReference type="NCBI Taxonomy" id="1618549"/>
    <lineage>
        <taxon>Bacteria</taxon>
        <taxon>Candidatus Woeseibacteriota</taxon>
    </lineage>
</organism>
<reference evidence="3 4" key="1">
    <citation type="journal article" date="2015" name="Nature">
        <title>rRNA introns, odd ribosomes, and small enigmatic genomes across a large radiation of phyla.</title>
        <authorList>
            <person name="Brown C.T."/>
            <person name="Hug L.A."/>
            <person name="Thomas B.C."/>
            <person name="Sharon I."/>
            <person name="Castelle C.J."/>
            <person name="Singh A."/>
            <person name="Wilkins M.J."/>
            <person name="Williams K.H."/>
            <person name="Banfield J.F."/>
        </authorList>
    </citation>
    <scope>NUCLEOTIDE SEQUENCE [LARGE SCALE GENOMIC DNA]</scope>
</reference>
<keyword evidence="1" id="KW-0175">Coiled coil</keyword>
<gene>
    <name evidence="3" type="ORF">UT23_C0001G0064</name>
</gene>
<keyword evidence="2" id="KW-0732">Signal</keyword>
<proteinExistence type="predicted"/>
<name>A0A0G0M3L9_9BACT</name>
<protein>
    <submittedName>
        <fullName evidence="3">Uncharacterized protein</fullName>
    </submittedName>
</protein>
<dbReference type="AlphaFoldDB" id="A0A0G0M3L9"/>
<feature type="signal peptide" evidence="2">
    <location>
        <begin position="1"/>
        <end position="23"/>
    </location>
</feature>
<evidence type="ECO:0000256" key="2">
    <source>
        <dbReference type="SAM" id="SignalP"/>
    </source>
</evidence>
<evidence type="ECO:0000313" key="3">
    <source>
        <dbReference type="EMBL" id="KKQ98783.1"/>
    </source>
</evidence>
<dbReference type="EMBL" id="LBWA01000001">
    <property type="protein sequence ID" value="KKQ98783.1"/>
    <property type="molecule type" value="Genomic_DNA"/>
</dbReference>
<sequence>MRKIAILIFFVIAAAVFAPYSFAQTSTPSSIREQKLQLRDQRLEEKKALLEERSSDRQANLEQKKASREAQLTQKRTERISNFWGLLRRRLLAAAERLEKLIERIESRLAKIEEVNEDVDLDDINAQVLEAKEMLTAVMTNIEAADVEVETALASQEPKEAFAMVRSLVKEIKSDLIEIHRKLVHLIGDMKGLRVGQGASPSSAVTPTEVPATATPTPTVEVTLTPTVVPTGGV</sequence>
<accession>A0A0G0M3L9</accession>
<feature type="chain" id="PRO_5002533441" evidence="2">
    <location>
        <begin position="24"/>
        <end position="234"/>
    </location>
</feature>
<feature type="coiled-coil region" evidence="1">
    <location>
        <begin position="88"/>
        <end position="122"/>
    </location>
</feature>
<evidence type="ECO:0000313" key="4">
    <source>
        <dbReference type="Proteomes" id="UP000034325"/>
    </source>
</evidence>
<evidence type="ECO:0000256" key="1">
    <source>
        <dbReference type="SAM" id="Coils"/>
    </source>
</evidence>
<comment type="caution">
    <text evidence="3">The sequence shown here is derived from an EMBL/GenBank/DDBJ whole genome shotgun (WGS) entry which is preliminary data.</text>
</comment>